<gene>
    <name evidence="1" type="ORF">OXX778_LOCUS6796</name>
</gene>
<accession>A0A813T6S9</accession>
<proteinExistence type="predicted"/>
<organism evidence="1 2">
    <name type="scientific">Brachionus calyciflorus</name>
    <dbReference type="NCBI Taxonomy" id="104777"/>
    <lineage>
        <taxon>Eukaryota</taxon>
        <taxon>Metazoa</taxon>
        <taxon>Spiralia</taxon>
        <taxon>Gnathifera</taxon>
        <taxon>Rotifera</taxon>
        <taxon>Eurotatoria</taxon>
        <taxon>Monogononta</taxon>
        <taxon>Pseudotrocha</taxon>
        <taxon>Ploima</taxon>
        <taxon>Brachionidae</taxon>
        <taxon>Brachionus</taxon>
    </lineage>
</organism>
<name>A0A813T6S9_9BILA</name>
<evidence type="ECO:0000313" key="2">
    <source>
        <dbReference type="Proteomes" id="UP000663879"/>
    </source>
</evidence>
<dbReference type="PANTHER" id="PTHR19446">
    <property type="entry name" value="REVERSE TRANSCRIPTASES"/>
    <property type="match status" value="1"/>
</dbReference>
<sequence length="146" mass="16822">MAIIYEKIILKRINKKYQGIKNQFGFRTNSSCRHAVFAFKESVLFNRRQKKRKIGATIDASKAFDKLNRVNLGVKQRGPLSPLLFAIYIEQLSALLDTDPGGIIIGEIKINNILYAYDLLLFTEKKTTQDGKKCLNEKKNRPKWMV</sequence>
<evidence type="ECO:0000313" key="1">
    <source>
        <dbReference type="EMBL" id="CAF0807483.1"/>
    </source>
</evidence>
<reference evidence="1" key="1">
    <citation type="submission" date="2021-02" db="EMBL/GenBank/DDBJ databases">
        <authorList>
            <person name="Nowell W R."/>
        </authorList>
    </citation>
    <scope>NUCLEOTIDE SEQUENCE</scope>
    <source>
        <strain evidence="1">Ploen Becks lab</strain>
    </source>
</reference>
<dbReference type="Proteomes" id="UP000663879">
    <property type="component" value="Unassembled WGS sequence"/>
</dbReference>
<dbReference type="AlphaFoldDB" id="A0A813T6S9"/>
<comment type="caution">
    <text evidence="1">The sequence shown here is derived from an EMBL/GenBank/DDBJ whole genome shotgun (WGS) entry which is preliminary data.</text>
</comment>
<protein>
    <submittedName>
        <fullName evidence="1">Uncharacterized protein</fullName>
    </submittedName>
</protein>
<keyword evidence="2" id="KW-1185">Reference proteome</keyword>
<dbReference type="EMBL" id="CAJNOC010000826">
    <property type="protein sequence ID" value="CAF0807483.1"/>
    <property type="molecule type" value="Genomic_DNA"/>
</dbReference>
<dbReference type="OrthoDB" id="9902985at2759"/>